<dbReference type="Pfam" id="PF00160">
    <property type="entry name" value="Pro_isomerase"/>
    <property type="match status" value="1"/>
</dbReference>
<gene>
    <name evidence="8" type="ORF">Bccel_0472</name>
</gene>
<dbReference type="InterPro" id="IPR012854">
    <property type="entry name" value="Cu_amine_oxidase-like_N"/>
</dbReference>
<dbReference type="Pfam" id="PF07833">
    <property type="entry name" value="Cu_amine_oxidN1"/>
    <property type="match status" value="1"/>
</dbReference>
<dbReference type="CDD" id="cd02966">
    <property type="entry name" value="TlpA_like_family"/>
    <property type="match status" value="1"/>
</dbReference>
<dbReference type="eggNOG" id="COG0652">
    <property type="taxonomic scope" value="Bacteria"/>
</dbReference>
<feature type="signal peptide" evidence="5">
    <location>
        <begin position="1"/>
        <end position="24"/>
    </location>
</feature>
<dbReference type="SUPFAM" id="SSF52833">
    <property type="entry name" value="Thioredoxin-like"/>
    <property type="match status" value="1"/>
</dbReference>
<feature type="domain" description="PPIase cyclophilin-type" evidence="6">
    <location>
        <begin position="197"/>
        <end position="375"/>
    </location>
</feature>
<organism evidence="8 9">
    <name type="scientific">Pseudobacteroides cellulosolvens ATCC 35603 = DSM 2933</name>
    <dbReference type="NCBI Taxonomy" id="398512"/>
    <lineage>
        <taxon>Bacteria</taxon>
        <taxon>Bacillati</taxon>
        <taxon>Bacillota</taxon>
        <taxon>Clostridia</taxon>
        <taxon>Eubacteriales</taxon>
        <taxon>Oscillospiraceae</taxon>
        <taxon>Pseudobacteroides</taxon>
    </lineage>
</organism>
<dbReference type="STRING" id="398512.Bccel_0472"/>
<evidence type="ECO:0000256" key="5">
    <source>
        <dbReference type="SAM" id="SignalP"/>
    </source>
</evidence>
<dbReference type="GO" id="GO:0003755">
    <property type="term" value="F:peptidyl-prolyl cis-trans isomerase activity"/>
    <property type="evidence" value="ECO:0007669"/>
    <property type="project" value="UniProtKB-KW"/>
</dbReference>
<evidence type="ECO:0000256" key="4">
    <source>
        <dbReference type="ARBA" id="ARBA00023235"/>
    </source>
</evidence>
<dbReference type="PROSITE" id="PS50072">
    <property type="entry name" value="CSA_PPIASE_2"/>
    <property type="match status" value="1"/>
</dbReference>
<dbReference type="EC" id="5.2.1.8" evidence="2"/>
<comment type="function">
    <text evidence="1">PPIases accelerate the folding of proteins. It catalyzes the cis-trans isomerization of proline imidic peptide bonds in oligopeptides.</text>
</comment>
<dbReference type="Pfam" id="PF00578">
    <property type="entry name" value="AhpC-TSA"/>
    <property type="match status" value="1"/>
</dbReference>
<comment type="caution">
    <text evidence="8">The sequence shown here is derived from an EMBL/GenBank/DDBJ whole genome shotgun (WGS) entry which is preliminary data.</text>
</comment>
<dbReference type="PANTHER" id="PTHR45625:SF4">
    <property type="entry name" value="PEPTIDYLPROLYL ISOMERASE DOMAIN AND WD REPEAT-CONTAINING PROTEIN 1"/>
    <property type="match status" value="1"/>
</dbReference>
<keyword evidence="9" id="KW-1185">Reference proteome</keyword>
<dbReference type="InterPro" id="IPR002130">
    <property type="entry name" value="Cyclophilin-type_PPIase_dom"/>
</dbReference>
<keyword evidence="4 8" id="KW-0413">Isomerase</keyword>
<dbReference type="InterPro" id="IPR036249">
    <property type="entry name" value="Thioredoxin-like_sf"/>
</dbReference>
<evidence type="ECO:0000259" key="7">
    <source>
        <dbReference type="PROSITE" id="PS51352"/>
    </source>
</evidence>
<evidence type="ECO:0000313" key="8">
    <source>
        <dbReference type="EMBL" id="KNY25215.1"/>
    </source>
</evidence>
<dbReference type="PROSITE" id="PS00170">
    <property type="entry name" value="CSA_PPIASE_1"/>
    <property type="match status" value="1"/>
</dbReference>
<dbReference type="Gene3D" id="2.40.100.10">
    <property type="entry name" value="Cyclophilin-like"/>
    <property type="match status" value="1"/>
</dbReference>
<evidence type="ECO:0000256" key="3">
    <source>
        <dbReference type="ARBA" id="ARBA00023110"/>
    </source>
</evidence>
<dbReference type="PROSITE" id="PS00194">
    <property type="entry name" value="THIOREDOXIN_1"/>
    <property type="match status" value="1"/>
</dbReference>
<dbReference type="Gene3D" id="3.30.457.10">
    <property type="entry name" value="Copper amine oxidase-like, N-terminal domain"/>
    <property type="match status" value="2"/>
</dbReference>
<dbReference type="SUPFAM" id="SSF55383">
    <property type="entry name" value="Copper amine oxidase, domain N"/>
    <property type="match status" value="1"/>
</dbReference>
<evidence type="ECO:0000313" key="9">
    <source>
        <dbReference type="Proteomes" id="UP000036923"/>
    </source>
</evidence>
<dbReference type="InterPro" id="IPR013766">
    <property type="entry name" value="Thioredoxin_domain"/>
</dbReference>
<dbReference type="InterPro" id="IPR020892">
    <property type="entry name" value="Cyclophilin-type_PPIase_CS"/>
</dbReference>
<dbReference type="GO" id="GO:0016491">
    <property type="term" value="F:oxidoreductase activity"/>
    <property type="evidence" value="ECO:0007669"/>
    <property type="project" value="InterPro"/>
</dbReference>
<reference evidence="9" key="1">
    <citation type="submission" date="2015-07" db="EMBL/GenBank/DDBJ databases">
        <title>Near-Complete Genome Sequence of the Cellulolytic Bacterium Bacteroides (Pseudobacteroides) cellulosolvens ATCC 35603.</title>
        <authorList>
            <person name="Dassa B."/>
            <person name="Utturkar S.M."/>
            <person name="Klingeman D.M."/>
            <person name="Hurt R.A."/>
            <person name="Keller M."/>
            <person name="Xu J."/>
            <person name="Reddy Y.H.K."/>
            <person name="Borovok I."/>
            <person name="Grinberg I.R."/>
            <person name="Lamed R."/>
            <person name="Zhivin O."/>
            <person name="Bayer E.A."/>
            <person name="Brown S.D."/>
        </authorList>
    </citation>
    <scope>NUCLEOTIDE SEQUENCE [LARGE SCALE GENOMIC DNA]</scope>
    <source>
        <strain evidence="9">DSM 2933</strain>
    </source>
</reference>
<dbReference type="PRINTS" id="PR00153">
    <property type="entry name" value="CSAPPISMRASE"/>
</dbReference>
<evidence type="ECO:0000259" key="6">
    <source>
        <dbReference type="PROSITE" id="PS50072"/>
    </source>
</evidence>
<feature type="domain" description="Thioredoxin" evidence="7">
    <location>
        <begin position="394"/>
        <end position="533"/>
    </location>
</feature>
<protein>
    <recommendedName>
        <fullName evidence="2">peptidylprolyl isomerase</fullName>
        <ecNumber evidence="2">5.2.1.8</ecNumber>
    </recommendedName>
</protein>
<accession>A0A0L6JHP1</accession>
<dbReference type="OrthoDB" id="9807797at2"/>
<dbReference type="EMBL" id="LGTC01000001">
    <property type="protein sequence ID" value="KNY25215.1"/>
    <property type="molecule type" value="Genomic_DNA"/>
</dbReference>
<dbReference type="InterPro" id="IPR017937">
    <property type="entry name" value="Thioredoxin_CS"/>
</dbReference>
<dbReference type="PATRIC" id="fig|398512.5.peg.492"/>
<dbReference type="InterPro" id="IPR044666">
    <property type="entry name" value="Cyclophilin_A-like"/>
</dbReference>
<dbReference type="InterPro" id="IPR029000">
    <property type="entry name" value="Cyclophilin-like_dom_sf"/>
</dbReference>
<dbReference type="SUPFAM" id="SSF50891">
    <property type="entry name" value="Cyclophilin-like"/>
    <property type="match status" value="1"/>
</dbReference>
<name>A0A0L6JHP1_9FIRM</name>
<dbReference type="PANTHER" id="PTHR45625">
    <property type="entry name" value="PEPTIDYL-PROLYL CIS-TRANS ISOMERASE-RELATED"/>
    <property type="match status" value="1"/>
</dbReference>
<sequence length="533" mass="58813" precursor="true">MTAKKLLSKSLMLLLISSSMNVFGLSTELENDLKDSVVLFANSNMAYSNNTDTYIDTSNKEVKALVKNGRTLIPLRFVSENFGAQVSFDTKTSTATITANGNKVKLTSNNKTMLVGDKKVLMDEPAQIINGRMLVPLRALAENALGKDVFYDNGLIVISQTKKSLDSQKINELFTKFNNSASSFAYQLSKPIKGDMVAVMKTNFGDIKIKLFYEDAPIAVENFVKLSQKGYYNNLIFHRVINNFMIQGGDPKGNGTGGESIWGKPFSDEFSKRLYNIRGALSMANSGANTNGSQFFIVQNPLFNDELKENCKSIGMDQKFIDEYSKVGGTPWLDGRHSVFGQVYEGMDIVDKIAAVKTGVNDKPVDDVKLLSVQTYKLGYEGQNIVFEKSAFDPSAKTKAPDFQLENADGKKVKLSDYKGKTVVLNFWATWCGPCKNEMPDINKAAGEIAKSKDAVLLTVNIGETKDVAVKFMKDNGYNMNLLLDSKMEIANKYGVSAIPTTIVIDKNGNIADQIVGATTYKKLMEILNNNRK</sequence>
<dbReference type="InterPro" id="IPR036582">
    <property type="entry name" value="Mao_N_sf"/>
</dbReference>
<proteinExistence type="predicted"/>
<dbReference type="PROSITE" id="PS51352">
    <property type="entry name" value="THIOREDOXIN_2"/>
    <property type="match status" value="1"/>
</dbReference>
<keyword evidence="3" id="KW-0697">Rotamase</keyword>
<evidence type="ECO:0000256" key="2">
    <source>
        <dbReference type="ARBA" id="ARBA00013194"/>
    </source>
</evidence>
<feature type="chain" id="PRO_5005566015" description="peptidylprolyl isomerase" evidence="5">
    <location>
        <begin position="25"/>
        <end position="533"/>
    </location>
</feature>
<dbReference type="Gene3D" id="3.40.30.10">
    <property type="entry name" value="Glutaredoxin"/>
    <property type="match status" value="1"/>
</dbReference>
<dbReference type="GO" id="GO:0016209">
    <property type="term" value="F:antioxidant activity"/>
    <property type="evidence" value="ECO:0007669"/>
    <property type="project" value="InterPro"/>
</dbReference>
<dbReference type="eggNOG" id="COG0526">
    <property type="taxonomic scope" value="Bacteria"/>
</dbReference>
<dbReference type="RefSeq" id="WP_081927348.1">
    <property type="nucleotide sequence ID" value="NZ_KN050763.1"/>
</dbReference>
<dbReference type="InterPro" id="IPR000866">
    <property type="entry name" value="AhpC/TSA"/>
</dbReference>
<dbReference type="AlphaFoldDB" id="A0A0L6JHP1"/>
<dbReference type="GO" id="GO:0006457">
    <property type="term" value="P:protein folding"/>
    <property type="evidence" value="ECO:0007669"/>
    <property type="project" value="InterPro"/>
</dbReference>
<dbReference type="Proteomes" id="UP000036923">
    <property type="component" value="Unassembled WGS sequence"/>
</dbReference>
<evidence type="ECO:0000256" key="1">
    <source>
        <dbReference type="ARBA" id="ARBA00002388"/>
    </source>
</evidence>
<keyword evidence="5" id="KW-0732">Signal</keyword>